<organism evidence="2 3">
    <name type="scientific">Candidatus Nitrosarchaeum limnium BG20</name>
    <dbReference type="NCBI Taxonomy" id="859192"/>
    <lineage>
        <taxon>Archaea</taxon>
        <taxon>Nitrososphaerota</taxon>
        <taxon>Nitrososphaeria</taxon>
        <taxon>Nitrosopumilales</taxon>
        <taxon>Nitrosopumilaceae</taxon>
        <taxon>Nitrosarchaeum</taxon>
    </lineage>
</organism>
<sequence length="43" mass="5435">MYLEDTEKYREDMLRQKEEHEKWKKKQGDSDLIFNEKDNKEKT</sequence>
<comment type="caution">
    <text evidence="2">The sequence shown here is derived from an EMBL/GenBank/DDBJ whole genome shotgun (WGS) entry which is preliminary data.</text>
</comment>
<name>S2EPZ7_9ARCH</name>
<gene>
    <name evidence="2" type="ORF">BG20_I1434</name>
</gene>
<dbReference type="Proteomes" id="UP000014065">
    <property type="component" value="Unassembled WGS sequence"/>
</dbReference>
<evidence type="ECO:0000256" key="1">
    <source>
        <dbReference type="SAM" id="MobiDB-lite"/>
    </source>
</evidence>
<proteinExistence type="predicted"/>
<reference evidence="2 3" key="1">
    <citation type="journal article" date="2012" name="J. Bacteriol.">
        <title>Genome Sequence of "Candidatus Nitrosoarchaeum limnia" BG20, a Low-Salinity Ammonia-Oxidizing Archaeon from the San Francisco Bay Estuary.</title>
        <authorList>
            <person name="Mosier A.C."/>
            <person name="Allen E.E."/>
            <person name="Kim M."/>
            <person name="Ferriera S."/>
            <person name="Francis C.A."/>
        </authorList>
    </citation>
    <scope>NUCLEOTIDE SEQUENCE [LARGE SCALE GENOMIC DNA]</scope>
    <source>
        <strain evidence="2 3">BG20</strain>
    </source>
</reference>
<dbReference type="AlphaFoldDB" id="S2EPZ7"/>
<protein>
    <submittedName>
        <fullName evidence="2">Uncharacterized protein</fullName>
    </submittedName>
</protein>
<dbReference type="EMBL" id="AHJG01000045">
    <property type="protein sequence ID" value="EPA06502.1"/>
    <property type="molecule type" value="Genomic_DNA"/>
</dbReference>
<evidence type="ECO:0000313" key="3">
    <source>
        <dbReference type="Proteomes" id="UP000014065"/>
    </source>
</evidence>
<evidence type="ECO:0000313" key="2">
    <source>
        <dbReference type="EMBL" id="EPA06502.1"/>
    </source>
</evidence>
<keyword evidence="3" id="KW-1185">Reference proteome</keyword>
<feature type="region of interest" description="Disordered" evidence="1">
    <location>
        <begin position="1"/>
        <end position="43"/>
    </location>
</feature>
<accession>S2EPZ7</accession>